<evidence type="ECO:0000313" key="1">
    <source>
        <dbReference type="EMBL" id="OVZ90611.1"/>
    </source>
</evidence>
<evidence type="ECO:0000313" key="2">
    <source>
        <dbReference type="Proteomes" id="UP000196440"/>
    </source>
</evidence>
<dbReference type="EMBL" id="NHOI01000001">
    <property type="protein sequence ID" value="OVZ90611.1"/>
    <property type="molecule type" value="Genomic_DNA"/>
</dbReference>
<accession>A0A209ACX5</accession>
<dbReference type="Proteomes" id="UP000196440">
    <property type="component" value="Unassembled WGS sequence"/>
</dbReference>
<organism evidence="1 2">
    <name type="scientific">Yersinia intermedia</name>
    <dbReference type="NCBI Taxonomy" id="631"/>
    <lineage>
        <taxon>Bacteria</taxon>
        <taxon>Pseudomonadati</taxon>
        <taxon>Pseudomonadota</taxon>
        <taxon>Gammaproteobacteria</taxon>
        <taxon>Enterobacterales</taxon>
        <taxon>Yersiniaceae</taxon>
        <taxon>Yersinia</taxon>
    </lineage>
</organism>
<proteinExistence type="predicted"/>
<dbReference type="AlphaFoldDB" id="A0A209ACX5"/>
<comment type="caution">
    <text evidence="1">The sequence shown here is derived from an EMBL/GenBank/DDBJ whole genome shotgun (WGS) entry which is preliminary data.</text>
</comment>
<gene>
    <name evidence="1" type="ORF">CBW57_01170</name>
</gene>
<reference evidence="1 2" key="1">
    <citation type="submission" date="2017-05" db="EMBL/GenBank/DDBJ databases">
        <title>Whole genome sequencing of Yersinia kristensenii.</title>
        <authorList>
            <person name="Campioni F."/>
        </authorList>
    </citation>
    <scope>NUCLEOTIDE SEQUENCE [LARGE SCALE GENOMIC DNA]</scope>
    <source>
        <strain evidence="1 2">CFSAN060536</strain>
    </source>
</reference>
<sequence>MGGILCYPVSYAGESGYSRLAGGVYPRRRLTYTRHTSSCICVGCLRSPQSLTYVSSWGFT</sequence>
<name>A0A209ACX5_YERIN</name>
<protein>
    <submittedName>
        <fullName evidence="1">Uncharacterized protein</fullName>
    </submittedName>
</protein>